<keyword evidence="2" id="KW-1185">Reference proteome</keyword>
<accession>A0A0D2ML04</accession>
<proteinExistence type="predicted"/>
<reference evidence="2" key="1">
    <citation type="submission" date="2014-04" db="EMBL/GenBank/DDBJ databases">
        <title>Evolutionary Origins and Diversification of the Mycorrhizal Mutualists.</title>
        <authorList>
            <consortium name="DOE Joint Genome Institute"/>
            <consortium name="Mycorrhizal Genomics Consortium"/>
            <person name="Kohler A."/>
            <person name="Kuo A."/>
            <person name="Nagy L.G."/>
            <person name="Floudas D."/>
            <person name="Copeland A."/>
            <person name="Barry K.W."/>
            <person name="Cichocki N."/>
            <person name="Veneault-Fourrey C."/>
            <person name="LaButti K."/>
            <person name="Lindquist E.A."/>
            <person name="Lipzen A."/>
            <person name="Lundell T."/>
            <person name="Morin E."/>
            <person name="Murat C."/>
            <person name="Riley R."/>
            <person name="Ohm R."/>
            <person name="Sun H."/>
            <person name="Tunlid A."/>
            <person name="Henrissat B."/>
            <person name="Grigoriev I.V."/>
            <person name="Hibbett D.S."/>
            <person name="Martin F."/>
        </authorList>
    </citation>
    <scope>NUCLEOTIDE SEQUENCE [LARGE SCALE GENOMIC DNA]</scope>
    <source>
        <strain evidence="2">FD-334 SS-4</strain>
    </source>
</reference>
<name>A0A0D2ML04_HYPSF</name>
<protein>
    <submittedName>
        <fullName evidence="1">Uncharacterized protein</fullName>
    </submittedName>
</protein>
<gene>
    <name evidence="1" type="ORF">HYPSUDRAFT_38906</name>
</gene>
<dbReference type="AlphaFoldDB" id="A0A0D2ML04"/>
<evidence type="ECO:0000313" key="2">
    <source>
        <dbReference type="Proteomes" id="UP000054270"/>
    </source>
</evidence>
<sequence>MSSFFSVAGRDAHMRDATAHPVYKCARCPQLIIPATLFIIRQTKPDGSAAGMSYVCANCNKTYYSGRPGGRQPPSIIVLDDD</sequence>
<organism evidence="1 2">
    <name type="scientific">Hypholoma sublateritium (strain FD-334 SS-4)</name>
    <dbReference type="NCBI Taxonomy" id="945553"/>
    <lineage>
        <taxon>Eukaryota</taxon>
        <taxon>Fungi</taxon>
        <taxon>Dikarya</taxon>
        <taxon>Basidiomycota</taxon>
        <taxon>Agaricomycotina</taxon>
        <taxon>Agaricomycetes</taxon>
        <taxon>Agaricomycetidae</taxon>
        <taxon>Agaricales</taxon>
        <taxon>Agaricineae</taxon>
        <taxon>Strophariaceae</taxon>
        <taxon>Hypholoma</taxon>
    </lineage>
</organism>
<dbReference type="Proteomes" id="UP000054270">
    <property type="component" value="Unassembled WGS sequence"/>
</dbReference>
<evidence type="ECO:0000313" key="1">
    <source>
        <dbReference type="EMBL" id="KJA24468.1"/>
    </source>
</evidence>
<dbReference type="EMBL" id="KN817537">
    <property type="protein sequence ID" value="KJA24468.1"/>
    <property type="molecule type" value="Genomic_DNA"/>
</dbReference>